<dbReference type="AlphaFoldDB" id="A0A0G4ELC2"/>
<dbReference type="GO" id="GO:0016798">
    <property type="term" value="F:hydrolase activity, acting on glycosyl bonds"/>
    <property type="evidence" value="ECO:0007669"/>
    <property type="project" value="UniProtKB-KW"/>
</dbReference>
<dbReference type="InterPro" id="IPR013785">
    <property type="entry name" value="Aldolase_TIM"/>
</dbReference>
<dbReference type="InterPro" id="IPR013780">
    <property type="entry name" value="Glyco_hydro_b"/>
</dbReference>
<dbReference type="EMBL" id="CDMY01000265">
    <property type="protein sequence ID" value="CEL98212.1"/>
    <property type="molecule type" value="Genomic_DNA"/>
</dbReference>
<dbReference type="Gene3D" id="2.60.40.1180">
    <property type="entry name" value="Golgi alpha-mannosidase II"/>
    <property type="match status" value="1"/>
</dbReference>
<evidence type="ECO:0000256" key="1">
    <source>
        <dbReference type="ARBA" id="ARBA00022801"/>
    </source>
</evidence>
<dbReference type="SUPFAM" id="SSF51445">
    <property type="entry name" value="(Trans)glycosidases"/>
    <property type="match status" value="1"/>
</dbReference>
<dbReference type="Pfam" id="PF14509">
    <property type="entry name" value="GH97_C"/>
    <property type="match status" value="1"/>
</dbReference>
<keyword evidence="7" id="KW-1185">Reference proteome</keyword>
<dbReference type="InterPro" id="IPR017853">
    <property type="entry name" value="GH"/>
</dbReference>
<dbReference type="InterPro" id="IPR014718">
    <property type="entry name" value="GH-type_carb-bd"/>
</dbReference>
<evidence type="ECO:0000259" key="5">
    <source>
        <dbReference type="Pfam" id="PF14509"/>
    </source>
</evidence>
<dbReference type="InterPro" id="IPR029483">
    <property type="entry name" value="GH97_C"/>
</dbReference>
<dbReference type="PANTHER" id="PTHR35803">
    <property type="entry name" value="GLUCAN 1,4-ALPHA-GLUCOSIDASE SUSB-RELATED"/>
    <property type="match status" value="1"/>
</dbReference>
<dbReference type="PhylomeDB" id="A0A0G4ELC2"/>
<dbReference type="VEuPathDB" id="CryptoDB:Vbra_7861"/>
<sequence>MLPSALGISVDGTDLGIDVELVSKEEQQVRKTYATRGKHDVAEAHYSHVSFTLRHRPTTRVWHLHFRLFPDGLSFRYSLPAINATYEPRHVIQETSQFSFPFTADDAAWFFERDKLSHYELLSYAGVFRTAPASSLSSRPRSRGPLYGAPLIFHDVSAGAGPFPYRLLTEAALYEYPGMRYIALPDNNTFRADLADETVALSLPLPTPWRVILLARTLDELINSDVITSLNPAPDPDLFPSYLSYAKPGRSVWRWWRYDTGTPEEEKQYIDGAAGLGFEYTTIDDGWADWPDKWATMKAVCDYGREKGVGVMLWEDCAKVEDTADDYADLRLFLDNVKATGAVGVKFDFFNNETVSRVRLQTKMLVESAKRDLFINFHGIQKPTGETRRFPNELTREAVWGMEINKMSDDYPPIESSHNAALPFTRFVLGAADYTPLALAKEWRGPTTVVHQIALLVLFDSPLTTIAEDPSFILDPTQPHAAALDVIKAIPTIWQHTRVLPPSKIGELAVMARKAHRGDMWFLAAINGKSETQTIDEIPVHFLDSERAYEMVMIYTTETEGGEGGQVKREEGRWDPGQQRALKNVRLLGGDGLVVMWRPLGGDQLT</sequence>
<evidence type="ECO:0000259" key="4">
    <source>
        <dbReference type="Pfam" id="PF14508"/>
    </source>
</evidence>
<protein>
    <recommendedName>
        <fullName evidence="8">Alpha-glucosidase</fullName>
    </recommendedName>
</protein>
<dbReference type="InterPro" id="IPR019563">
    <property type="entry name" value="GH97_catalytic"/>
</dbReference>
<evidence type="ECO:0000259" key="3">
    <source>
        <dbReference type="Pfam" id="PF10566"/>
    </source>
</evidence>
<dbReference type="PANTHER" id="PTHR35803:SF2">
    <property type="entry name" value="RETAINING ALPHA-GALACTOSIDASE"/>
    <property type="match status" value="1"/>
</dbReference>
<name>A0A0G4ELC2_VITBC</name>
<accession>A0A0G4ELC2</accession>
<evidence type="ECO:0008006" key="8">
    <source>
        <dbReference type="Google" id="ProtNLM"/>
    </source>
</evidence>
<gene>
    <name evidence="6" type="ORF">Vbra_7861</name>
</gene>
<proteinExistence type="predicted"/>
<feature type="domain" description="Glycosyl-hydrolase 97 catalytic" evidence="3">
    <location>
        <begin position="262"/>
        <end position="399"/>
    </location>
</feature>
<dbReference type="Proteomes" id="UP000041254">
    <property type="component" value="Unassembled WGS sequence"/>
</dbReference>
<evidence type="ECO:0000313" key="6">
    <source>
        <dbReference type="EMBL" id="CEL98212.1"/>
    </source>
</evidence>
<reference evidence="6 7" key="1">
    <citation type="submission" date="2014-11" db="EMBL/GenBank/DDBJ databases">
        <authorList>
            <person name="Zhu J."/>
            <person name="Qi W."/>
            <person name="Song R."/>
        </authorList>
    </citation>
    <scope>NUCLEOTIDE SEQUENCE [LARGE SCALE GENOMIC DNA]</scope>
</reference>
<dbReference type="Gene3D" id="2.70.98.10">
    <property type="match status" value="1"/>
</dbReference>
<keyword evidence="1" id="KW-0378">Hydrolase</keyword>
<dbReference type="OrthoDB" id="492452at2759"/>
<feature type="domain" description="Glycosyl-hydrolase 97 N-terminal" evidence="4">
    <location>
        <begin position="3"/>
        <end position="231"/>
    </location>
</feature>
<dbReference type="Pfam" id="PF14508">
    <property type="entry name" value="GH97_N"/>
    <property type="match status" value="1"/>
</dbReference>
<feature type="domain" description="Glycosyl-hydrolase 97 C-terminal oligomerisation" evidence="5">
    <location>
        <begin position="494"/>
        <end position="575"/>
    </location>
</feature>
<evidence type="ECO:0000256" key="2">
    <source>
        <dbReference type="ARBA" id="ARBA00023295"/>
    </source>
</evidence>
<keyword evidence="2" id="KW-0326">Glycosidase</keyword>
<organism evidence="6 7">
    <name type="scientific">Vitrella brassicaformis (strain CCMP3155)</name>
    <dbReference type="NCBI Taxonomy" id="1169540"/>
    <lineage>
        <taxon>Eukaryota</taxon>
        <taxon>Sar</taxon>
        <taxon>Alveolata</taxon>
        <taxon>Colpodellida</taxon>
        <taxon>Vitrellaceae</taxon>
        <taxon>Vitrella</taxon>
    </lineage>
</organism>
<evidence type="ECO:0000313" key="7">
    <source>
        <dbReference type="Proteomes" id="UP000041254"/>
    </source>
</evidence>
<dbReference type="InParanoid" id="A0A0G4ELC2"/>
<dbReference type="Gene3D" id="3.20.20.70">
    <property type="entry name" value="Aldolase class I"/>
    <property type="match status" value="1"/>
</dbReference>
<dbReference type="GO" id="GO:0030246">
    <property type="term" value="F:carbohydrate binding"/>
    <property type="evidence" value="ECO:0007669"/>
    <property type="project" value="InterPro"/>
</dbReference>
<dbReference type="InterPro" id="IPR029486">
    <property type="entry name" value="GH97_N"/>
</dbReference>
<dbReference type="Pfam" id="PF10566">
    <property type="entry name" value="Glyco_hydro_97"/>
    <property type="match status" value="1"/>
</dbReference>
<dbReference type="InterPro" id="IPR052720">
    <property type="entry name" value="Glycosyl_hydrolase_97"/>
</dbReference>